<accession>A0A1R1PW92</accession>
<dbReference type="PANTHER" id="PTHR35596">
    <property type="entry name" value="DUF2263 DOMAIN-CONTAINING PROTEIN"/>
    <property type="match status" value="1"/>
</dbReference>
<name>A0A1R1PW92_ZANCU</name>
<keyword evidence="3" id="KW-1185">Reference proteome</keyword>
<dbReference type="PANTHER" id="PTHR35596:SF1">
    <property type="entry name" value="MICROBIAL-TYPE PARG CATALYTIC DOMAIN-CONTAINING PROTEIN"/>
    <property type="match status" value="1"/>
</dbReference>
<organism evidence="2 3">
    <name type="scientific">Zancudomyces culisetae</name>
    <name type="common">Gut fungus</name>
    <name type="synonym">Smittium culisetae</name>
    <dbReference type="NCBI Taxonomy" id="1213189"/>
    <lineage>
        <taxon>Eukaryota</taxon>
        <taxon>Fungi</taxon>
        <taxon>Fungi incertae sedis</taxon>
        <taxon>Zoopagomycota</taxon>
        <taxon>Kickxellomycotina</taxon>
        <taxon>Harpellomycetes</taxon>
        <taxon>Harpellales</taxon>
        <taxon>Legeriomycetaceae</taxon>
        <taxon>Zancudomyces</taxon>
    </lineage>
</organism>
<evidence type="ECO:0000313" key="2">
    <source>
        <dbReference type="EMBL" id="OMH85184.1"/>
    </source>
</evidence>
<protein>
    <recommendedName>
        <fullName evidence="1">Microbial-type PARG catalytic domain-containing protein</fullName>
    </recommendedName>
</protein>
<dbReference type="PIRSF" id="PIRSF014899">
    <property type="entry name" value="UCP014899"/>
    <property type="match status" value="1"/>
</dbReference>
<proteinExistence type="predicted"/>
<dbReference type="InterPro" id="IPR012664">
    <property type="entry name" value="CHP02452"/>
</dbReference>
<feature type="domain" description="Microbial-type PARG catalytic" evidence="1">
    <location>
        <begin position="18"/>
        <end position="167"/>
    </location>
</feature>
<reference evidence="3" key="1">
    <citation type="submission" date="2017-01" db="EMBL/GenBank/DDBJ databases">
        <authorList>
            <person name="Wang Y."/>
            <person name="White M."/>
            <person name="Kvist S."/>
            <person name="Moncalvo J.-M."/>
        </authorList>
    </citation>
    <scope>NUCLEOTIDE SEQUENCE [LARGE SCALE GENOMIC DNA]</scope>
    <source>
        <strain evidence="3">COL-18-3</strain>
    </source>
</reference>
<comment type="caution">
    <text evidence="2">The sequence shown here is derived from an EMBL/GenBank/DDBJ whole genome shotgun (WGS) entry which is preliminary data.</text>
</comment>
<dbReference type="EMBL" id="LSSK01000105">
    <property type="protein sequence ID" value="OMH85184.1"/>
    <property type="molecule type" value="Genomic_DNA"/>
</dbReference>
<dbReference type="InterPro" id="IPR019261">
    <property type="entry name" value="PARG_cat_microbial"/>
</dbReference>
<dbReference type="NCBIfam" id="TIGR02452">
    <property type="entry name" value="TIGR02452 family protein"/>
    <property type="match status" value="1"/>
</dbReference>
<sequence length="316" mass="36321">MKLQRALRSIVQMGTVIATLRLQYSLPTTQEVRLDINRLKRSVTKTTFYPHDEQFVSEFRNNRSRNWTEGKAMVRVVDADCVTVAQKLIELHPNHAKTPAVLVFASKTMPGGGYKKGTGNQEEEICRRSWLWNNLDDPYSFDANRAWSYPIPEFGGIYSPDVAVFRKSENEGYMFMEEPLYLNFINVSPYSNIQINDVNHYGRREMRIADETARNYMRKMEVILNIARAQGHKSVVLGRFGCVGSTCKAARHLAEMWKEVIEKSPYAYREFFDDIVFAVEDLLDEKEVPTPSGKHVSVATAFGDMFGVEIENIDFF</sequence>
<evidence type="ECO:0000313" key="3">
    <source>
        <dbReference type="Proteomes" id="UP000188320"/>
    </source>
</evidence>
<dbReference type="Gene3D" id="3.40.220.10">
    <property type="entry name" value="Leucine Aminopeptidase, subunit E, domain 1"/>
    <property type="match status" value="1"/>
</dbReference>
<evidence type="ECO:0000259" key="1">
    <source>
        <dbReference type="Pfam" id="PF10021"/>
    </source>
</evidence>
<dbReference type="InterPro" id="IPR043472">
    <property type="entry name" value="Macro_dom-like"/>
</dbReference>
<dbReference type="Pfam" id="PF10021">
    <property type="entry name" value="PARG_cat_microb"/>
    <property type="match status" value="1"/>
</dbReference>
<gene>
    <name evidence="2" type="ORF">AX774_g1285</name>
</gene>
<dbReference type="Proteomes" id="UP000188320">
    <property type="component" value="Unassembled WGS sequence"/>
</dbReference>
<dbReference type="OrthoDB" id="9985428at2759"/>
<dbReference type="AlphaFoldDB" id="A0A1R1PW92"/>